<dbReference type="Gene3D" id="1.10.10.60">
    <property type="entry name" value="Homeodomain-like"/>
    <property type="match status" value="2"/>
</dbReference>
<feature type="domain" description="Myb-like" evidence="1">
    <location>
        <begin position="2"/>
        <end position="53"/>
    </location>
</feature>
<dbReference type="Pfam" id="PF13921">
    <property type="entry name" value="Myb_DNA-bind_6"/>
    <property type="match status" value="1"/>
</dbReference>
<protein>
    <submittedName>
        <fullName evidence="3">5651_t:CDS:1</fullName>
    </submittedName>
</protein>
<dbReference type="CDD" id="cd00167">
    <property type="entry name" value="SANT"/>
    <property type="match status" value="2"/>
</dbReference>
<dbReference type="AlphaFoldDB" id="A0A9N9B5E0"/>
<proteinExistence type="predicted"/>
<accession>A0A9N9B5E0</accession>
<feature type="domain" description="HTH myb-type" evidence="2">
    <location>
        <begin position="59"/>
        <end position="105"/>
    </location>
</feature>
<evidence type="ECO:0000259" key="2">
    <source>
        <dbReference type="PROSITE" id="PS51294"/>
    </source>
</evidence>
<name>A0A9N9B5E0_9GLOM</name>
<evidence type="ECO:0000313" key="4">
    <source>
        <dbReference type="Proteomes" id="UP000789508"/>
    </source>
</evidence>
<dbReference type="SUPFAM" id="SSF46689">
    <property type="entry name" value="Homeodomain-like"/>
    <property type="match status" value="1"/>
</dbReference>
<dbReference type="SMART" id="SM00717">
    <property type="entry name" value="SANT"/>
    <property type="match status" value="2"/>
</dbReference>
<feature type="domain" description="HTH myb-type" evidence="2">
    <location>
        <begin position="1"/>
        <end position="57"/>
    </location>
</feature>
<dbReference type="InterPro" id="IPR009057">
    <property type="entry name" value="Homeodomain-like_sf"/>
</dbReference>
<feature type="domain" description="Myb-like" evidence="1">
    <location>
        <begin position="54"/>
        <end position="104"/>
    </location>
</feature>
<dbReference type="GO" id="GO:0005634">
    <property type="term" value="C:nucleus"/>
    <property type="evidence" value="ECO:0007669"/>
    <property type="project" value="TreeGrafter"/>
</dbReference>
<dbReference type="GO" id="GO:0000978">
    <property type="term" value="F:RNA polymerase II cis-regulatory region sequence-specific DNA binding"/>
    <property type="evidence" value="ECO:0007669"/>
    <property type="project" value="TreeGrafter"/>
</dbReference>
<gene>
    <name evidence="3" type="ORF">ALEPTO_LOCUS6122</name>
</gene>
<comment type="caution">
    <text evidence="3">The sequence shown here is derived from an EMBL/GenBank/DDBJ whole genome shotgun (WGS) entry which is preliminary data.</text>
</comment>
<dbReference type="InterPro" id="IPR050560">
    <property type="entry name" value="MYB_TF"/>
</dbReference>
<organism evidence="3 4">
    <name type="scientific">Ambispora leptoticha</name>
    <dbReference type="NCBI Taxonomy" id="144679"/>
    <lineage>
        <taxon>Eukaryota</taxon>
        <taxon>Fungi</taxon>
        <taxon>Fungi incertae sedis</taxon>
        <taxon>Mucoromycota</taxon>
        <taxon>Glomeromycotina</taxon>
        <taxon>Glomeromycetes</taxon>
        <taxon>Archaeosporales</taxon>
        <taxon>Ambisporaceae</taxon>
        <taxon>Ambispora</taxon>
    </lineage>
</organism>
<dbReference type="GO" id="GO:0000981">
    <property type="term" value="F:DNA-binding transcription factor activity, RNA polymerase II-specific"/>
    <property type="evidence" value="ECO:0007669"/>
    <property type="project" value="TreeGrafter"/>
</dbReference>
<dbReference type="InterPro" id="IPR017930">
    <property type="entry name" value="Myb_dom"/>
</dbReference>
<dbReference type="PANTHER" id="PTHR45614">
    <property type="entry name" value="MYB PROTEIN-RELATED"/>
    <property type="match status" value="1"/>
</dbReference>
<dbReference type="PROSITE" id="PS50090">
    <property type="entry name" value="MYB_LIKE"/>
    <property type="match status" value="2"/>
</dbReference>
<dbReference type="InterPro" id="IPR001005">
    <property type="entry name" value="SANT/Myb"/>
</dbReference>
<evidence type="ECO:0000313" key="3">
    <source>
        <dbReference type="EMBL" id="CAG8556209.1"/>
    </source>
</evidence>
<sequence>MSFHRTKGPWSDEEDRLLRKYHKRYDGNYKKIEKAMKHKRDSKQIRERWVRHLDPNIDHSPITEEEGVKIMALAVSLKRQWTRIAEHLPGRSDRMIKNYYSQKKS</sequence>
<evidence type="ECO:0000259" key="1">
    <source>
        <dbReference type="PROSITE" id="PS50090"/>
    </source>
</evidence>
<dbReference type="Proteomes" id="UP000789508">
    <property type="component" value="Unassembled WGS sequence"/>
</dbReference>
<reference evidence="3" key="1">
    <citation type="submission" date="2021-06" db="EMBL/GenBank/DDBJ databases">
        <authorList>
            <person name="Kallberg Y."/>
            <person name="Tangrot J."/>
            <person name="Rosling A."/>
        </authorList>
    </citation>
    <scope>NUCLEOTIDE SEQUENCE</scope>
    <source>
        <strain evidence="3">FL130A</strain>
    </source>
</reference>
<dbReference type="PROSITE" id="PS51294">
    <property type="entry name" value="HTH_MYB"/>
    <property type="match status" value="2"/>
</dbReference>
<dbReference type="EMBL" id="CAJVPS010001972">
    <property type="protein sequence ID" value="CAG8556209.1"/>
    <property type="molecule type" value="Genomic_DNA"/>
</dbReference>
<feature type="non-terminal residue" evidence="3">
    <location>
        <position position="1"/>
    </location>
</feature>
<keyword evidence="4" id="KW-1185">Reference proteome</keyword>
<dbReference type="OrthoDB" id="2143914at2759"/>